<evidence type="ECO:0000313" key="2">
    <source>
        <dbReference type="EMBL" id="ERG90969.1"/>
    </source>
</evidence>
<dbReference type="AlphaFoldDB" id="U1MMJ5"/>
<dbReference type="Proteomes" id="UP000030649">
    <property type="component" value="Unassembled WGS sequence"/>
</dbReference>
<evidence type="ECO:0000256" key="1">
    <source>
        <dbReference type="SAM" id="MobiDB-lite"/>
    </source>
</evidence>
<dbReference type="HOGENOM" id="CLU_2230334_0_0_2"/>
<name>U1MMJ5_9EURY</name>
<evidence type="ECO:0000313" key="3">
    <source>
        <dbReference type="Proteomes" id="UP000030649"/>
    </source>
</evidence>
<feature type="compositionally biased region" description="Basic and acidic residues" evidence="1">
    <location>
        <begin position="24"/>
        <end position="42"/>
    </location>
</feature>
<protein>
    <submittedName>
        <fullName evidence="2">Uncharacterized protein</fullName>
    </submittedName>
</protein>
<organism evidence="2 3">
    <name type="scientific">Haloquadratum walsbyi J07HQW1</name>
    <dbReference type="NCBI Taxonomy" id="1238424"/>
    <lineage>
        <taxon>Archaea</taxon>
        <taxon>Methanobacteriati</taxon>
        <taxon>Methanobacteriota</taxon>
        <taxon>Stenosarchaea group</taxon>
        <taxon>Halobacteria</taxon>
        <taxon>Halobacteriales</taxon>
        <taxon>Haloferacaceae</taxon>
        <taxon>Haloquadratum</taxon>
    </lineage>
</organism>
<reference evidence="2 3" key="1">
    <citation type="journal article" date="2013" name="PLoS ONE">
        <title>Assembly-driven community genomics of a hypersaline microbial ecosystem.</title>
        <authorList>
            <person name="Podell S."/>
            <person name="Ugalde J.A."/>
            <person name="Narasingarao P."/>
            <person name="Banfield J.F."/>
            <person name="Heidelberg K.B."/>
            <person name="Allen E.E."/>
        </authorList>
    </citation>
    <scope>NUCLEOTIDE SEQUENCE [LARGE SCALE GENOMIC DNA]</scope>
    <source>
        <strain evidence="3">J07HQW1</strain>
    </source>
</reference>
<feature type="region of interest" description="Disordered" evidence="1">
    <location>
        <begin position="1"/>
        <end position="55"/>
    </location>
</feature>
<proteinExistence type="predicted"/>
<dbReference type="EMBL" id="KE356560">
    <property type="protein sequence ID" value="ERG90969.1"/>
    <property type="molecule type" value="Genomic_DNA"/>
</dbReference>
<accession>U1MMJ5</accession>
<gene>
    <name evidence="2" type="ORF">J07HQW1_01000</name>
</gene>
<dbReference type="STRING" id="1238424.J07HQW1_01000"/>
<sequence length="105" mass="12250">MTDEEADRDPEPPSHIKERRKREAKLDRQFRERRRELKKKAAGDPWDFIPETHDDMYNPADYEVSPLWEVLADSADTADQFAEVDDLLADTIGRTRLRPPLLESG</sequence>